<dbReference type="CDD" id="cd07389">
    <property type="entry name" value="MPP_PhoD"/>
    <property type="match status" value="1"/>
</dbReference>
<evidence type="ECO:0000313" key="3">
    <source>
        <dbReference type="EMBL" id="EXJ74153.1"/>
    </source>
</evidence>
<dbReference type="Proteomes" id="UP000019471">
    <property type="component" value="Unassembled WGS sequence"/>
</dbReference>
<dbReference type="eggNOG" id="ENOG502QPI0">
    <property type="taxonomic scope" value="Eukaryota"/>
</dbReference>
<dbReference type="GO" id="GO:0016020">
    <property type="term" value="C:membrane"/>
    <property type="evidence" value="ECO:0007669"/>
    <property type="project" value="TreeGrafter"/>
</dbReference>
<comment type="caution">
    <text evidence="3">The sequence shown here is derived from an EMBL/GenBank/DDBJ whole genome shotgun (WGS) entry which is preliminary data.</text>
</comment>
<keyword evidence="4" id="KW-1185">Reference proteome</keyword>
<dbReference type="InterPro" id="IPR038607">
    <property type="entry name" value="PhoD-like_sf"/>
</dbReference>
<gene>
    <name evidence="3" type="ORF">A1O5_02447</name>
</gene>
<feature type="domain" description="PhoD-like phosphatase" evidence="2">
    <location>
        <begin position="194"/>
        <end position="447"/>
    </location>
</feature>
<dbReference type="InterPro" id="IPR018946">
    <property type="entry name" value="PhoD-like_MPP"/>
</dbReference>
<dbReference type="PANTHER" id="PTHR46689:SF1">
    <property type="entry name" value="PHOD-LIKE PHOSPHATASE DOMAIN-CONTAINING PROTEIN"/>
    <property type="match status" value="1"/>
</dbReference>
<dbReference type="OrthoDB" id="9999821at2759"/>
<dbReference type="RefSeq" id="XP_007741253.1">
    <property type="nucleotide sequence ID" value="XM_007743063.1"/>
</dbReference>
<evidence type="ECO:0000259" key="2">
    <source>
        <dbReference type="Pfam" id="PF19050"/>
    </source>
</evidence>
<dbReference type="STRING" id="1182543.W9X1S7"/>
<accession>W9X1S7</accession>
<proteinExistence type="predicted"/>
<organism evidence="3 4">
    <name type="scientific">Cladophialophora psammophila CBS 110553</name>
    <dbReference type="NCBI Taxonomy" id="1182543"/>
    <lineage>
        <taxon>Eukaryota</taxon>
        <taxon>Fungi</taxon>
        <taxon>Dikarya</taxon>
        <taxon>Ascomycota</taxon>
        <taxon>Pezizomycotina</taxon>
        <taxon>Eurotiomycetes</taxon>
        <taxon>Chaetothyriomycetidae</taxon>
        <taxon>Chaetothyriales</taxon>
        <taxon>Herpotrichiellaceae</taxon>
        <taxon>Cladophialophora</taxon>
    </lineage>
</organism>
<sequence length="673" mass="76111">MSSQASLYLACGPLLRFTGIYKQLESGDLHLASESDGEVWRGSIMIVTADANSSYETSPTLSVFKQPAGQDASTASLVKLSRRGKVLQIKPPELLERKDISIIENGGGLFVEPSAVPSGDGSVDSENSRALPGTTKEDQIDEIISTRLHAEQGHTFWKFDLQIELSSYEARIGYRISGGPIVHFWIPARGQPMNIMFHSCNGFSLGVDTDLYSGPDPLWRDVLRSHQTRPFHVMIGGGDQLYNDECTVKTHYFKEWLRMKNGHYKRSTPFSQEMRDELEEFFLKHYTTWFSQGLFSVANAHIPMINIWDDHDIIDGFGSYRHRTMDCPVFAGLGVTAFKFYMLFQHQTLPGTEDQERSWVLGAQPGPYIKELNRSLFMFLGAQIAFLGLDCRTERMRKRILSDDTWNLVFERCRREIQRGETKHLIVLLGVPIAYPRLTFIEDVLSSRALAPLKALARSGILPHKLLNKYDGGVEILDDLDDHWTARHHKRERTQFIKRLQELAAEKSVRVTILGGDVHLAAFGRFYSNRKLAIPPSQDFRYMVNVTSSAITNRPPSETMAYIIGRFGRTRHVDHDTEEDMIPMFAKDVDGTTRRNARLLPRRNWCSISGYLPGGTRSLDDEQSGVKRASEQDLTGGLTIHLNVETVRGHPAGNTTTYPLDIPLLNYRPSEGN</sequence>
<dbReference type="InterPro" id="IPR029052">
    <property type="entry name" value="Metallo-depent_PP-like"/>
</dbReference>
<feature type="region of interest" description="Disordered" evidence="1">
    <location>
        <begin position="114"/>
        <end position="133"/>
    </location>
</feature>
<dbReference type="AlphaFoldDB" id="W9X1S7"/>
<evidence type="ECO:0000256" key="1">
    <source>
        <dbReference type="SAM" id="MobiDB-lite"/>
    </source>
</evidence>
<reference evidence="3 4" key="1">
    <citation type="submission" date="2013-03" db="EMBL/GenBank/DDBJ databases">
        <title>The Genome Sequence of Cladophialophora psammophila CBS 110553.</title>
        <authorList>
            <consortium name="The Broad Institute Genomics Platform"/>
            <person name="Cuomo C."/>
            <person name="de Hoog S."/>
            <person name="Gorbushina A."/>
            <person name="Walker B."/>
            <person name="Young S.K."/>
            <person name="Zeng Q."/>
            <person name="Gargeya S."/>
            <person name="Fitzgerald M."/>
            <person name="Haas B."/>
            <person name="Abouelleil A."/>
            <person name="Allen A.W."/>
            <person name="Alvarado L."/>
            <person name="Arachchi H.M."/>
            <person name="Berlin A.M."/>
            <person name="Chapman S.B."/>
            <person name="Gainer-Dewar J."/>
            <person name="Goldberg J."/>
            <person name="Griggs A."/>
            <person name="Gujja S."/>
            <person name="Hansen M."/>
            <person name="Howarth C."/>
            <person name="Imamovic A."/>
            <person name="Ireland A."/>
            <person name="Larimer J."/>
            <person name="McCowan C."/>
            <person name="Murphy C."/>
            <person name="Pearson M."/>
            <person name="Poon T.W."/>
            <person name="Priest M."/>
            <person name="Roberts A."/>
            <person name="Saif S."/>
            <person name="Shea T."/>
            <person name="Sisk P."/>
            <person name="Sykes S."/>
            <person name="Wortman J."/>
            <person name="Nusbaum C."/>
            <person name="Birren B."/>
        </authorList>
    </citation>
    <scope>NUCLEOTIDE SEQUENCE [LARGE SCALE GENOMIC DNA]</scope>
    <source>
        <strain evidence="3 4">CBS 110553</strain>
    </source>
</reference>
<dbReference type="HOGENOM" id="CLU_000998_3_0_1"/>
<dbReference type="Gene3D" id="3.60.21.70">
    <property type="entry name" value="PhoD-like phosphatase"/>
    <property type="match status" value="1"/>
</dbReference>
<dbReference type="SUPFAM" id="SSF56300">
    <property type="entry name" value="Metallo-dependent phosphatases"/>
    <property type="match status" value="1"/>
</dbReference>
<dbReference type="InterPro" id="IPR043904">
    <property type="entry name" value="PhoD_2-like"/>
</dbReference>
<feature type="domain" description="PhoD-like phosphatase" evidence="2">
    <location>
        <begin position="454"/>
        <end position="620"/>
    </location>
</feature>
<dbReference type="Pfam" id="PF19050">
    <property type="entry name" value="PhoD_2"/>
    <property type="match status" value="2"/>
</dbReference>
<dbReference type="GeneID" id="19187180"/>
<dbReference type="PANTHER" id="PTHR46689">
    <property type="entry name" value="MEMBRANE PROTEIN, PUTATIVE-RELATED"/>
    <property type="match status" value="1"/>
</dbReference>
<protein>
    <recommendedName>
        <fullName evidence="2">PhoD-like phosphatase domain-containing protein</fullName>
    </recommendedName>
</protein>
<evidence type="ECO:0000313" key="4">
    <source>
        <dbReference type="Proteomes" id="UP000019471"/>
    </source>
</evidence>
<name>W9X1S7_9EURO</name>
<dbReference type="EMBL" id="AMGX01000003">
    <property type="protein sequence ID" value="EXJ74153.1"/>
    <property type="molecule type" value="Genomic_DNA"/>
</dbReference>